<dbReference type="Proteomes" id="UP000092498">
    <property type="component" value="Chromosome"/>
</dbReference>
<dbReference type="GO" id="GO:0120147">
    <property type="term" value="F:formylglycine-generating oxidase activity"/>
    <property type="evidence" value="ECO:0007669"/>
    <property type="project" value="TreeGrafter"/>
</dbReference>
<dbReference type="STRING" id="1759059.ATE48_17345"/>
<name>A0A1B1ALX7_9PROT</name>
<feature type="transmembrane region" description="Helical" evidence="2">
    <location>
        <begin position="46"/>
        <end position="63"/>
    </location>
</feature>
<keyword evidence="2" id="KW-0472">Membrane</keyword>
<feature type="transmembrane region" description="Helical" evidence="2">
    <location>
        <begin position="238"/>
        <end position="257"/>
    </location>
</feature>
<dbReference type="InterPro" id="IPR005532">
    <property type="entry name" value="SUMF_dom"/>
</dbReference>
<feature type="domain" description="Sulfatase-modifying factor enzyme-like" evidence="3">
    <location>
        <begin position="548"/>
        <end position="784"/>
    </location>
</feature>
<dbReference type="PANTHER" id="PTHR23150:SF35">
    <property type="entry name" value="BLL6746 PROTEIN"/>
    <property type="match status" value="1"/>
</dbReference>
<dbReference type="InterPro" id="IPR016187">
    <property type="entry name" value="CTDL_fold"/>
</dbReference>
<feature type="region of interest" description="Disordered" evidence="1">
    <location>
        <begin position="768"/>
        <end position="794"/>
    </location>
</feature>
<protein>
    <recommendedName>
        <fullName evidence="3">Sulfatase-modifying factor enzyme-like domain-containing protein</fullName>
    </recommendedName>
</protein>
<feature type="transmembrane region" description="Helical" evidence="2">
    <location>
        <begin position="485"/>
        <end position="507"/>
    </location>
</feature>
<dbReference type="KEGG" id="cbot:ATE48_17345"/>
<dbReference type="InParanoid" id="A0A1B1ALX7"/>
<feature type="transmembrane region" description="Helical" evidence="2">
    <location>
        <begin position="112"/>
        <end position="138"/>
    </location>
</feature>
<dbReference type="Pfam" id="PF03781">
    <property type="entry name" value="FGE-sulfatase"/>
    <property type="match status" value="1"/>
</dbReference>
<evidence type="ECO:0000313" key="4">
    <source>
        <dbReference type="EMBL" id="ANP47541.1"/>
    </source>
</evidence>
<dbReference type="Gene3D" id="3.90.1580.10">
    <property type="entry name" value="paralog of FGE (formylglycine-generating enzyme)"/>
    <property type="match status" value="1"/>
</dbReference>
<dbReference type="AlphaFoldDB" id="A0A1B1ALX7"/>
<feature type="transmembrane region" description="Helical" evidence="2">
    <location>
        <begin position="185"/>
        <end position="218"/>
    </location>
</feature>
<evidence type="ECO:0000256" key="2">
    <source>
        <dbReference type="SAM" id="Phobius"/>
    </source>
</evidence>
<proteinExistence type="predicted"/>
<dbReference type="SUPFAM" id="SSF56436">
    <property type="entry name" value="C-type lectin-like"/>
    <property type="match status" value="1"/>
</dbReference>
<dbReference type="EMBL" id="CP013244">
    <property type="protein sequence ID" value="ANP47541.1"/>
    <property type="molecule type" value="Genomic_DNA"/>
</dbReference>
<reference evidence="4 5" key="1">
    <citation type="submission" date="2015-11" db="EMBL/GenBank/DDBJ databases">
        <title>Whole-Genome Sequence of Candidatus Oderbacter manganicum from the National Park Lower Oder Valley, Germany.</title>
        <authorList>
            <person name="Braun B."/>
            <person name="Liere K."/>
            <person name="Szewzyk U."/>
        </authorList>
    </citation>
    <scope>NUCLEOTIDE SEQUENCE [LARGE SCALE GENOMIC DNA]</scope>
    <source>
        <strain evidence="4 5">OTSz_A_272</strain>
    </source>
</reference>
<dbReference type="RefSeq" id="WP_066773779.1">
    <property type="nucleotide sequence ID" value="NZ_CP013244.1"/>
</dbReference>
<evidence type="ECO:0000313" key="5">
    <source>
        <dbReference type="Proteomes" id="UP000092498"/>
    </source>
</evidence>
<feature type="transmembrane region" description="Helical" evidence="2">
    <location>
        <begin position="70"/>
        <end position="92"/>
    </location>
</feature>
<organism evidence="4 5">
    <name type="scientific">Candidatus Viadribacter manganicus</name>
    <dbReference type="NCBI Taxonomy" id="1759059"/>
    <lineage>
        <taxon>Bacteria</taxon>
        <taxon>Pseudomonadati</taxon>
        <taxon>Pseudomonadota</taxon>
        <taxon>Alphaproteobacteria</taxon>
        <taxon>Hyphomonadales</taxon>
        <taxon>Hyphomonadaceae</taxon>
        <taxon>Candidatus Viadribacter</taxon>
    </lineage>
</organism>
<evidence type="ECO:0000259" key="3">
    <source>
        <dbReference type="Pfam" id="PF03781"/>
    </source>
</evidence>
<accession>A0A1B1ALX7</accession>
<sequence>MVREINISSAASALGAVRLAVNVAISLAGLAFVWLSMLLIMQPWPWVVGGLVAVLAVFALVVFGLRSMNLLVGALPPLAIVAAIVALVVIVINEKDTPPQAVDAAAIQQVDAVGGAMGIVTLFGGLAYLVIPFLWAYVRYASLSPAGRMIASPMPRVRTIGAAFSEVFGSWRGFRRPLPMRVGSSTLLTIAAILQSLGAALTAGLTLTFVGQVAFMLFPDARPQGPNALMEIVLTYGGTFGVIAVLSWIPLLLASAFRNAARGLARQGLAARVKADERPPTLFLRSFQDDQVGLPRTHLLARGFAGELGTRRIDHILVEEFSRYAPVVALGKPGEKSLPFGAARVYSEHENWQATVHELAAKSNYIVLIADPSPGVAWEIENMLTGPYRDKVLLICAPRHGDLREVEALRNWPPIASAASSKGRIIAAYTARDGSPVLLSTRGKPSAQTYQVALQAFFRERAAVLGDAKEAVRAPTELKDRGSPLGFALGGALTACFALGLLGLGALSVRDILAPNLDPGRDERSVSAAVGAPLAEGEFDDCEGADWCPRMVVIQGGSFVMGSPSEEAPRWDDEYPQHLVTVPGFAVGKFEVTFNQWEACVRAGGCTSNPQPSDEGWGRGDLPVINVSWSDAQEYVRWLSQATGENYRLLSEAEWEYVALAGAELPALGEAARDSANLGKESYGGFGGDAQGADRWLVSAPVGSFAPNAFGVHDTMGNVQEWVEDCYNGTYDGAPTDGAAWTSGDCSLRVMRGGAWSSVHNEVRASSRTSYSAGSGDTGFRVARSMPQPEAPID</sequence>
<evidence type="ECO:0000256" key="1">
    <source>
        <dbReference type="SAM" id="MobiDB-lite"/>
    </source>
</evidence>
<keyword evidence="2" id="KW-0812">Transmembrane</keyword>
<keyword evidence="5" id="KW-1185">Reference proteome</keyword>
<dbReference type="InterPro" id="IPR051043">
    <property type="entry name" value="Sulfatase_Mod_Factor_Kinase"/>
</dbReference>
<dbReference type="InterPro" id="IPR042095">
    <property type="entry name" value="SUMF_sf"/>
</dbReference>
<dbReference type="PANTHER" id="PTHR23150">
    <property type="entry name" value="SULFATASE MODIFYING FACTOR 1, 2"/>
    <property type="match status" value="1"/>
</dbReference>
<keyword evidence="2" id="KW-1133">Transmembrane helix</keyword>
<feature type="transmembrane region" description="Helical" evidence="2">
    <location>
        <begin position="20"/>
        <end position="40"/>
    </location>
</feature>
<gene>
    <name evidence="4" type="ORF">ATE48_17345</name>
</gene>